<reference evidence="2 3" key="1">
    <citation type="submission" date="2018-10" db="EMBL/GenBank/DDBJ databases">
        <title>Natrarchaeobius chitinivorans gen. nov., sp. nov., and Natrarchaeobius haloalkaliphilus sp. nov., alkaliphilic, chitin-utilizing haloarchaea from hypersaline alkaline lakes.</title>
        <authorList>
            <person name="Sorokin D.Y."/>
            <person name="Elcheninov A.G."/>
            <person name="Kostrikina N.A."/>
            <person name="Bale N.J."/>
            <person name="Sinninghe Damste J.S."/>
            <person name="Khijniak T.V."/>
            <person name="Kublanov I.V."/>
            <person name="Toshchakov S.V."/>
        </authorList>
    </citation>
    <scope>NUCLEOTIDE SEQUENCE [LARGE SCALE GENOMIC DNA]</scope>
    <source>
        <strain evidence="2 3">AArcht7</strain>
    </source>
</reference>
<evidence type="ECO:0000256" key="1">
    <source>
        <dbReference type="SAM" id="MobiDB-lite"/>
    </source>
</evidence>
<sequence length="99" mass="11096">MSSRPTPHDSVPEFIVDRFEDHSPAELRTIVEYAESLDPSLDVPEYVVQAFAIQNEETRTVVAVYAAELATHLEEREERDDEDDESPQGPGRMGGAFFG</sequence>
<dbReference type="Proteomes" id="UP000281431">
    <property type="component" value="Unassembled WGS sequence"/>
</dbReference>
<evidence type="ECO:0000313" key="2">
    <source>
        <dbReference type="EMBL" id="RQG98768.1"/>
    </source>
</evidence>
<keyword evidence="3" id="KW-1185">Reference proteome</keyword>
<comment type="caution">
    <text evidence="2">The sequence shown here is derived from an EMBL/GenBank/DDBJ whole genome shotgun (WGS) entry which is preliminary data.</text>
</comment>
<organism evidence="2 3">
    <name type="scientific">Natrarchaeobius chitinivorans</name>
    <dbReference type="NCBI Taxonomy" id="1679083"/>
    <lineage>
        <taxon>Archaea</taxon>
        <taxon>Methanobacteriati</taxon>
        <taxon>Methanobacteriota</taxon>
        <taxon>Stenosarchaea group</taxon>
        <taxon>Halobacteria</taxon>
        <taxon>Halobacteriales</taxon>
        <taxon>Natrialbaceae</taxon>
        <taxon>Natrarchaeobius</taxon>
    </lineage>
</organism>
<dbReference type="OrthoDB" id="204916at2157"/>
<proteinExistence type="predicted"/>
<dbReference type="EMBL" id="REFZ01000012">
    <property type="protein sequence ID" value="RQG98768.1"/>
    <property type="molecule type" value="Genomic_DNA"/>
</dbReference>
<protein>
    <submittedName>
        <fullName evidence="2">Uncharacterized protein</fullName>
    </submittedName>
</protein>
<feature type="region of interest" description="Disordered" evidence="1">
    <location>
        <begin position="72"/>
        <end position="99"/>
    </location>
</feature>
<evidence type="ECO:0000313" key="3">
    <source>
        <dbReference type="Proteomes" id="UP000281431"/>
    </source>
</evidence>
<feature type="compositionally biased region" description="Acidic residues" evidence="1">
    <location>
        <begin position="77"/>
        <end position="86"/>
    </location>
</feature>
<dbReference type="AlphaFoldDB" id="A0A3N6M5C1"/>
<accession>A0A3N6M5C1</accession>
<name>A0A3N6M5C1_NATCH</name>
<gene>
    <name evidence="2" type="ORF">EA472_16235</name>
</gene>